<gene>
    <name evidence="5" type="ORF">LSAA_13309</name>
</gene>
<dbReference type="GO" id="GO:0022857">
    <property type="term" value="F:transmembrane transporter activity"/>
    <property type="evidence" value="ECO:0007669"/>
    <property type="project" value="InterPro"/>
</dbReference>
<dbReference type="Proteomes" id="UP000675881">
    <property type="component" value="Chromosome 7"/>
</dbReference>
<comment type="subcellular location">
    <subcellularLocation>
        <location evidence="1">Membrane</location>
        <topology evidence="1">Multi-pass membrane protein</topology>
    </subcellularLocation>
</comment>
<name>A0A7R8D2P1_LEPSM</name>
<evidence type="ECO:0000313" key="5">
    <source>
        <dbReference type="EMBL" id="CAF3003511.1"/>
    </source>
</evidence>
<dbReference type="InterPro" id="IPR005828">
    <property type="entry name" value="MFS_sugar_transport-like"/>
</dbReference>
<dbReference type="Gene3D" id="1.20.1250.20">
    <property type="entry name" value="MFS general substrate transporter like domains"/>
    <property type="match status" value="3"/>
</dbReference>
<dbReference type="EMBL" id="HG994586">
    <property type="protein sequence ID" value="CAF3003511.1"/>
    <property type="molecule type" value="Genomic_DNA"/>
</dbReference>
<dbReference type="GO" id="GO:0016020">
    <property type="term" value="C:membrane"/>
    <property type="evidence" value="ECO:0007669"/>
    <property type="project" value="UniProtKB-SubCell"/>
</dbReference>
<keyword evidence="3" id="KW-1133">Transmembrane helix</keyword>
<reference evidence="5" key="1">
    <citation type="submission" date="2021-02" db="EMBL/GenBank/DDBJ databases">
        <authorList>
            <person name="Bekaert M."/>
        </authorList>
    </citation>
    <scope>NUCLEOTIDE SEQUENCE</scope>
    <source>
        <strain evidence="5">IoA-00</strain>
    </source>
</reference>
<proteinExistence type="predicted"/>
<keyword evidence="4" id="KW-0472">Membrane</keyword>
<evidence type="ECO:0000313" key="6">
    <source>
        <dbReference type="Proteomes" id="UP000675881"/>
    </source>
</evidence>
<keyword evidence="6" id="KW-1185">Reference proteome</keyword>
<organism evidence="5 6">
    <name type="scientific">Lepeophtheirus salmonis</name>
    <name type="common">Salmon louse</name>
    <name type="synonym">Caligus salmonis</name>
    <dbReference type="NCBI Taxonomy" id="72036"/>
    <lineage>
        <taxon>Eukaryota</taxon>
        <taxon>Metazoa</taxon>
        <taxon>Ecdysozoa</taxon>
        <taxon>Arthropoda</taxon>
        <taxon>Crustacea</taxon>
        <taxon>Multicrustacea</taxon>
        <taxon>Hexanauplia</taxon>
        <taxon>Copepoda</taxon>
        <taxon>Siphonostomatoida</taxon>
        <taxon>Caligidae</taxon>
        <taxon>Lepeophtheirus</taxon>
    </lineage>
</organism>
<dbReference type="AlphaFoldDB" id="A0A7R8D2P1"/>
<dbReference type="Pfam" id="PF00083">
    <property type="entry name" value="Sugar_tr"/>
    <property type="match status" value="1"/>
</dbReference>
<accession>A0A7R8D2P1</accession>
<keyword evidence="2" id="KW-0812">Transmembrane</keyword>
<evidence type="ECO:0000256" key="1">
    <source>
        <dbReference type="ARBA" id="ARBA00004141"/>
    </source>
</evidence>
<evidence type="ECO:0000256" key="3">
    <source>
        <dbReference type="ARBA" id="ARBA00022989"/>
    </source>
</evidence>
<dbReference type="InterPro" id="IPR036259">
    <property type="entry name" value="MFS_trans_sf"/>
</dbReference>
<dbReference type="OrthoDB" id="3936150at2759"/>
<protein>
    <submittedName>
        <fullName evidence="5">SLC22A4_5</fullName>
    </submittedName>
</protein>
<dbReference type="SUPFAM" id="SSF103473">
    <property type="entry name" value="MFS general substrate transporter"/>
    <property type="match status" value="1"/>
</dbReference>
<evidence type="ECO:0000256" key="2">
    <source>
        <dbReference type="ARBA" id="ARBA00022692"/>
    </source>
</evidence>
<sequence length="503" mass="57531">MNAIQNAFFPRPLSWILLTFTHRYLFYTGLHGLNRFYKSPHYYNNYTRDRYVFIKGLISHSLDMAMREGGDSVDFDNILSHIGEMGRYQLTLYLLLCIPATLPAAFLAFNQETEPQHWCKVGALLDYRDSYHNISSEHIKRISIPKLSNVSKDYHKCIRYVVNYTDLYVQNGYKWPNEPNINWPTEKCMEGWIYDRSEFKDTLVTELDLVCEKNWWPSTSTALFYVGSLFGNILFGHIADKYGRRTSSINGFTFPALFQIPFILSIEIMGPGYRTFAGMMICLFFAVALMILAGLAYIFNSCYWFFVPESPRWLLSYNRVEEAEVIIQSIAKWNKKEIPENFVQIFIDEIQNPWITVSLAMIGKFQIAASFAVIYVYAGELMPTVVRSEAMGISSFVAGIGLLIFPYINSLGDISQFLPLVIMGTLSVMGGITALFLPETLGKHLPNTLEEGEGFGNHFSMFSCPQKNSTRGSILNLDETENIFLEEFPKELKSQSNGKIDAV</sequence>
<dbReference type="PANTHER" id="PTHR24064">
    <property type="entry name" value="SOLUTE CARRIER FAMILY 22 MEMBER"/>
    <property type="match status" value="1"/>
</dbReference>
<evidence type="ECO:0000256" key="4">
    <source>
        <dbReference type="ARBA" id="ARBA00023136"/>
    </source>
</evidence>